<comment type="caution">
    <text evidence="2">The sequence shown here is derived from an EMBL/GenBank/DDBJ whole genome shotgun (WGS) entry which is preliminary data.</text>
</comment>
<reference evidence="2 3" key="1">
    <citation type="journal article" date="2021" name="Sci. Rep.">
        <title>Genome sequencing of the multicellular alga Astrephomene provides insights into convergent evolution of germ-soma differentiation.</title>
        <authorList>
            <person name="Yamashita S."/>
            <person name="Yamamoto K."/>
            <person name="Matsuzaki R."/>
            <person name="Suzuki S."/>
            <person name="Yamaguchi H."/>
            <person name="Hirooka S."/>
            <person name="Minakuchi Y."/>
            <person name="Miyagishima S."/>
            <person name="Kawachi M."/>
            <person name="Toyoda A."/>
            <person name="Nozaki H."/>
        </authorList>
    </citation>
    <scope>NUCLEOTIDE SEQUENCE [LARGE SCALE GENOMIC DNA]</scope>
    <source>
        <strain evidence="2 3">NIES-4017</strain>
    </source>
</reference>
<feature type="region of interest" description="Disordered" evidence="1">
    <location>
        <begin position="205"/>
        <end position="250"/>
    </location>
</feature>
<protein>
    <submittedName>
        <fullName evidence="2">Uncharacterized protein</fullName>
    </submittedName>
</protein>
<gene>
    <name evidence="2" type="ORF">Agub_g6367</name>
</gene>
<name>A0AAD3HLR8_9CHLO</name>
<dbReference type="Proteomes" id="UP001054857">
    <property type="component" value="Unassembled WGS sequence"/>
</dbReference>
<keyword evidence="3" id="KW-1185">Reference proteome</keyword>
<evidence type="ECO:0000313" key="3">
    <source>
        <dbReference type="Proteomes" id="UP001054857"/>
    </source>
</evidence>
<organism evidence="2 3">
    <name type="scientific">Astrephomene gubernaculifera</name>
    <dbReference type="NCBI Taxonomy" id="47775"/>
    <lineage>
        <taxon>Eukaryota</taxon>
        <taxon>Viridiplantae</taxon>
        <taxon>Chlorophyta</taxon>
        <taxon>core chlorophytes</taxon>
        <taxon>Chlorophyceae</taxon>
        <taxon>CS clade</taxon>
        <taxon>Chlamydomonadales</taxon>
        <taxon>Astrephomenaceae</taxon>
        <taxon>Astrephomene</taxon>
    </lineage>
</organism>
<evidence type="ECO:0000256" key="1">
    <source>
        <dbReference type="SAM" id="MobiDB-lite"/>
    </source>
</evidence>
<sequence length="494" mass="50485">MELLLCIVEANSAAKALANAGVRSLHVVHDCGHLVDACNKVIPAALSALECAASGSADVAGQAVECVQGLTSNMVQLQAALEALSEHDSEGLLGVLMEHPSAWLDTYRAFRGLTQQLVALRCLIRASPQRCKIESADEAIQASVKTLQAICARAREAANLLGSDLPEFARAAAAAGWSPERLRQALRVATEMACPRCGNGCPGSCGPQPSTSAASPDPSETLAPPTATVSVPTSPSGTHTHLHHHPHRSPGVGTWALLRIIGKAASSGGANPATKARGSTASSFPGSTCGASPTYSSTGLAGCGSLDDAISVLVSRIQEIILYDSEVDQLEQDRAYLQHRVAHLREAPAPHAAAAAAPAGCTQAAAAAAATAEAARSEAAATESLVQSKILLAAVNARLQAVNEAEGSGASSGGRLSPGENPVPRPGNKRRGMEEASGAAAKAGAPGLCGATSLRRVAASSIRLAAAEQDSNVYDDVRKRRSGLRWLPTCFVGA</sequence>
<dbReference type="AlphaFoldDB" id="A0AAD3HLR8"/>
<feature type="compositionally biased region" description="Low complexity" evidence="1">
    <location>
        <begin position="436"/>
        <end position="445"/>
    </location>
</feature>
<accession>A0AAD3HLR8</accession>
<feature type="region of interest" description="Disordered" evidence="1">
    <location>
        <begin position="406"/>
        <end position="445"/>
    </location>
</feature>
<feature type="region of interest" description="Disordered" evidence="1">
    <location>
        <begin position="266"/>
        <end position="288"/>
    </location>
</feature>
<feature type="compositionally biased region" description="Low complexity" evidence="1">
    <location>
        <begin position="223"/>
        <end position="239"/>
    </location>
</feature>
<proteinExistence type="predicted"/>
<feature type="compositionally biased region" description="Polar residues" evidence="1">
    <location>
        <begin position="277"/>
        <end position="288"/>
    </location>
</feature>
<dbReference type="EMBL" id="BMAR01000009">
    <property type="protein sequence ID" value="GFR45261.1"/>
    <property type="molecule type" value="Genomic_DNA"/>
</dbReference>
<evidence type="ECO:0000313" key="2">
    <source>
        <dbReference type="EMBL" id="GFR45261.1"/>
    </source>
</evidence>